<evidence type="ECO:0000256" key="4">
    <source>
        <dbReference type="ARBA" id="ARBA00023163"/>
    </source>
</evidence>
<reference evidence="7" key="1">
    <citation type="submission" date="2020-11" db="EMBL/GenBank/DDBJ databases">
        <authorList>
            <person name="Tran Van P."/>
        </authorList>
    </citation>
    <scope>NUCLEOTIDE SEQUENCE</scope>
</reference>
<evidence type="ECO:0000256" key="3">
    <source>
        <dbReference type="ARBA" id="ARBA00023015"/>
    </source>
</evidence>
<keyword evidence="4" id="KW-0804">Transcription</keyword>
<evidence type="ECO:0000313" key="7">
    <source>
        <dbReference type="EMBL" id="CAD7451404.1"/>
    </source>
</evidence>
<feature type="domain" description="Myb/SANT-like DNA-binding" evidence="6">
    <location>
        <begin position="2"/>
        <end position="64"/>
    </location>
</feature>
<name>A0A7R9I9T3_9NEOP</name>
<dbReference type="AlphaFoldDB" id="A0A7R9I9T3"/>
<proteinExistence type="predicted"/>
<protein>
    <recommendedName>
        <fullName evidence="2">Regulatory protein zeste</fullName>
    </recommendedName>
</protein>
<comment type="subunit">
    <text evidence="1">Self-associates forming complexes of several hundred monomers.</text>
</comment>
<gene>
    <name evidence="7" type="ORF">TBIB3V08_LOCUS13673</name>
</gene>
<dbReference type="InterPro" id="IPR028002">
    <property type="entry name" value="Myb_DNA-bind_5"/>
</dbReference>
<comment type="function">
    <text evidence="5">Involved in transvection phenomena (= synapsis-dependent gene expression), where the synaptic pairing of chromosomes carrying genes with which zeste interacts influences the expression of these genes. Zeste binds to DNA and stimulates transcription from a nearby promoter.</text>
</comment>
<evidence type="ECO:0000256" key="5">
    <source>
        <dbReference type="ARBA" id="ARBA00025466"/>
    </source>
</evidence>
<evidence type="ECO:0000256" key="1">
    <source>
        <dbReference type="ARBA" id="ARBA00011764"/>
    </source>
</evidence>
<dbReference type="Pfam" id="PF13873">
    <property type="entry name" value="Myb_DNA-bind_5"/>
    <property type="match status" value="1"/>
</dbReference>
<dbReference type="EMBL" id="OD592393">
    <property type="protein sequence ID" value="CAD7451404.1"/>
    <property type="molecule type" value="Genomic_DNA"/>
</dbReference>
<accession>A0A7R9I9T3</accession>
<keyword evidence="3" id="KW-0805">Transcription regulation</keyword>
<sequence>MVDYMSTHSKLATGRFSCAVGNVALDRQWEALSKILEEHGPKKTVAQWKTVWRDLKCKVRGRLAELNRANRAKGNAKSAPPLTDIELKVIAIIGTVSAIGDPSTRERGLNMTESEEQPISVDISFPLPSEVCNIPNIKTFA</sequence>
<organism evidence="7">
    <name type="scientific">Timema bartmani</name>
    <dbReference type="NCBI Taxonomy" id="61472"/>
    <lineage>
        <taxon>Eukaryota</taxon>
        <taxon>Metazoa</taxon>
        <taxon>Ecdysozoa</taxon>
        <taxon>Arthropoda</taxon>
        <taxon>Hexapoda</taxon>
        <taxon>Insecta</taxon>
        <taxon>Pterygota</taxon>
        <taxon>Neoptera</taxon>
        <taxon>Polyneoptera</taxon>
        <taxon>Phasmatodea</taxon>
        <taxon>Timematodea</taxon>
        <taxon>Timematoidea</taxon>
        <taxon>Timematidae</taxon>
        <taxon>Timema</taxon>
    </lineage>
</organism>
<evidence type="ECO:0000259" key="6">
    <source>
        <dbReference type="Pfam" id="PF13873"/>
    </source>
</evidence>
<evidence type="ECO:0000256" key="2">
    <source>
        <dbReference type="ARBA" id="ARBA00016807"/>
    </source>
</evidence>